<dbReference type="EMBL" id="JAACJN010000008">
    <property type="protein sequence ID" value="KAF5391797.1"/>
    <property type="molecule type" value="Genomic_DNA"/>
</dbReference>
<evidence type="ECO:0000256" key="2">
    <source>
        <dbReference type="ARBA" id="ARBA00022598"/>
    </source>
</evidence>
<reference evidence="5 6" key="1">
    <citation type="journal article" date="2020" name="ISME J.">
        <title>Uncovering the hidden diversity of litter-decomposition mechanisms in mushroom-forming fungi.</title>
        <authorList>
            <person name="Floudas D."/>
            <person name="Bentzer J."/>
            <person name="Ahren D."/>
            <person name="Johansson T."/>
            <person name="Persson P."/>
            <person name="Tunlid A."/>
        </authorList>
    </citation>
    <scope>NUCLEOTIDE SEQUENCE [LARGE SCALE GENOMIC DNA]</scope>
    <source>
        <strain evidence="5 6">CBS 406.79</strain>
    </source>
</reference>
<protein>
    <recommendedName>
        <fullName evidence="7">Acetyl-CoA synthetase-like protein</fullName>
    </recommendedName>
</protein>
<gene>
    <name evidence="5" type="ORF">D9757_001657</name>
</gene>
<sequence length="577" mass="63129">MTSANWKPKRSFEEVEKILCAPGALHELQTREIDGQVLRVYKNLWPSLRVFWLYVMQLHGSKTCVTFENQRLTFTELGERAMKAASIFRNVYGVKKGDRVAICARLPADLIGAVPVLVNSWLPLEPMYHCIARTTPVLVFVDPERANILQSSASRLPSAHFIVIEDEGQRPWPNMTLWRSQIQDYNGDVQRILKEDPEIVPEDNATIIFTSGTSGLPKGVLSSQRAFLSNLLNSFAGRGRAMLRRGDDLIFQASPGPQTGILLPTPLFHVTGTSLVLIGALSGAKIVLMRKWEVEEAARLIKTENITAAGGVPTTVSDLVDSSASGSGLESVMYGGAPVSAALVERARKAFPLASMSQAYGMTESNATAVAFFISKILAELSISGRAMPINDVLVMGPDGVKCPNGTVGEVWLRGSNVMKCYWDDPVATSRTLSKDNWLKTGDVGYMDDDGFLYIKDRLEGGENVDSTTVENALYEDEGGEIVLEAAAVGVPDPRLGELVTALVTVKPSHREKVTIASLLNLARKRLPKFAVPVQILILEQDFNHTPSGKIVKADLRKIAAKEWEKRKTINGGEAKL</sequence>
<dbReference type="InterPro" id="IPR000873">
    <property type="entry name" value="AMP-dep_synth/lig_dom"/>
</dbReference>
<evidence type="ECO:0000256" key="1">
    <source>
        <dbReference type="ARBA" id="ARBA00006432"/>
    </source>
</evidence>
<organism evidence="5 6">
    <name type="scientific">Collybiopsis confluens</name>
    <dbReference type="NCBI Taxonomy" id="2823264"/>
    <lineage>
        <taxon>Eukaryota</taxon>
        <taxon>Fungi</taxon>
        <taxon>Dikarya</taxon>
        <taxon>Basidiomycota</taxon>
        <taxon>Agaricomycotina</taxon>
        <taxon>Agaricomycetes</taxon>
        <taxon>Agaricomycetidae</taxon>
        <taxon>Agaricales</taxon>
        <taxon>Marasmiineae</taxon>
        <taxon>Omphalotaceae</taxon>
        <taxon>Collybiopsis</taxon>
    </lineage>
</organism>
<dbReference type="GO" id="GO:0006631">
    <property type="term" value="P:fatty acid metabolic process"/>
    <property type="evidence" value="ECO:0007669"/>
    <property type="project" value="TreeGrafter"/>
</dbReference>
<proteinExistence type="inferred from homology"/>
<dbReference type="Pfam" id="PF13193">
    <property type="entry name" value="AMP-binding_C"/>
    <property type="match status" value="1"/>
</dbReference>
<evidence type="ECO:0000259" key="3">
    <source>
        <dbReference type="Pfam" id="PF00501"/>
    </source>
</evidence>
<accession>A0A8H5HYD7</accession>
<evidence type="ECO:0000259" key="4">
    <source>
        <dbReference type="Pfam" id="PF13193"/>
    </source>
</evidence>
<dbReference type="InterPro" id="IPR042099">
    <property type="entry name" value="ANL_N_sf"/>
</dbReference>
<dbReference type="Gene3D" id="3.30.300.30">
    <property type="match status" value="1"/>
</dbReference>
<keyword evidence="2" id="KW-0436">Ligase</keyword>
<dbReference type="Proteomes" id="UP000518752">
    <property type="component" value="Unassembled WGS sequence"/>
</dbReference>
<evidence type="ECO:0008006" key="7">
    <source>
        <dbReference type="Google" id="ProtNLM"/>
    </source>
</evidence>
<dbReference type="SUPFAM" id="SSF56801">
    <property type="entry name" value="Acetyl-CoA synthetase-like"/>
    <property type="match status" value="1"/>
</dbReference>
<comment type="similarity">
    <text evidence="1">Belongs to the ATP-dependent AMP-binding enzyme family.</text>
</comment>
<dbReference type="InterPro" id="IPR025110">
    <property type="entry name" value="AMP-bd_C"/>
</dbReference>
<feature type="domain" description="AMP-binding enzyme C-terminal" evidence="4">
    <location>
        <begin position="470"/>
        <end position="550"/>
    </location>
</feature>
<dbReference type="PROSITE" id="PS00455">
    <property type="entry name" value="AMP_BINDING"/>
    <property type="match status" value="1"/>
</dbReference>
<dbReference type="InterPro" id="IPR045851">
    <property type="entry name" value="AMP-bd_C_sf"/>
</dbReference>
<dbReference type="Gene3D" id="3.40.50.12780">
    <property type="entry name" value="N-terminal domain of ligase-like"/>
    <property type="match status" value="1"/>
</dbReference>
<dbReference type="OrthoDB" id="10253115at2759"/>
<dbReference type="PANTHER" id="PTHR43201:SF5">
    <property type="entry name" value="MEDIUM-CHAIN ACYL-COA LIGASE ACSF2, MITOCHONDRIAL"/>
    <property type="match status" value="1"/>
</dbReference>
<dbReference type="Pfam" id="PF00501">
    <property type="entry name" value="AMP-binding"/>
    <property type="match status" value="1"/>
</dbReference>
<keyword evidence="6" id="KW-1185">Reference proteome</keyword>
<evidence type="ECO:0000313" key="5">
    <source>
        <dbReference type="EMBL" id="KAF5391797.1"/>
    </source>
</evidence>
<dbReference type="PANTHER" id="PTHR43201">
    <property type="entry name" value="ACYL-COA SYNTHETASE"/>
    <property type="match status" value="1"/>
</dbReference>
<evidence type="ECO:0000313" key="6">
    <source>
        <dbReference type="Proteomes" id="UP000518752"/>
    </source>
</evidence>
<dbReference type="InterPro" id="IPR020845">
    <property type="entry name" value="AMP-binding_CS"/>
</dbReference>
<dbReference type="AlphaFoldDB" id="A0A8H5HYD7"/>
<name>A0A8H5HYD7_9AGAR</name>
<comment type="caution">
    <text evidence="5">The sequence shown here is derived from an EMBL/GenBank/DDBJ whole genome shotgun (WGS) entry which is preliminary data.</text>
</comment>
<feature type="domain" description="AMP-dependent synthetase/ligase" evidence="3">
    <location>
        <begin position="59"/>
        <end position="423"/>
    </location>
</feature>
<dbReference type="GO" id="GO:0031956">
    <property type="term" value="F:medium-chain fatty acid-CoA ligase activity"/>
    <property type="evidence" value="ECO:0007669"/>
    <property type="project" value="TreeGrafter"/>
</dbReference>